<keyword evidence="2" id="KW-1185">Reference proteome</keyword>
<accession>A0A699ZWG6</accession>
<organism evidence="1 2">
    <name type="scientific">Haematococcus lacustris</name>
    <name type="common">Green alga</name>
    <name type="synonym">Haematococcus pluvialis</name>
    <dbReference type="NCBI Taxonomy" id="44745"/>
    <lineage>
        <taxon>Eukaryota</taxon>
        <taxon>Viridiplantae</taxon>
        <taxon>Chlorophyta</taxon>
        <taxon>core chlorophytes</taxon>
        <taxon>Chlorophyceae</taxon>
        <taxon>CS clade</taxon>
        <taxon>Chlamydomonadales</taxon>
        <taxon>Haematococcaceae</taxon>
        <taxon>Haematococcus</taxon>
    </lineage>
</organism>
<reference evidence="1 2" key="1">
    <citation type="submission" date="2020-02" db="EMBL/GenBank/DDBJ databases">
        <title>Draft genome sequence of Haematococcus lacustris strain NIES-144.</title>
        <authorList>
            <person name="Morimoto D."/>
            <person name="Nakagawa S."/>
            <person name="Yoshida T."/>
            <person name="Sawayama S."/>
        </authorList>
    </citation>
    <scope>NUCLEOTIDE SEQUENCE [LARGE SCALE GENOMIC DNA]</scope>
    <source>
        <strain evidence="1 2">NIES-144</strain>
    </source>
</reference>
<evidence type="ECO:0000313" key="1">
    <source>
        <dbReference type="EMBL" id="GFH27033.1"/>
    </source>
</evidence>
<evidence type="ECO:0000313" key="2">
    <source>
        <dbReference type="Proteomes" id="UP000485058"/>
    </source>
</evidence>
<dbReference type="Proteomes" id="UP000485058">
    <property type="component" value="Unassembled WGS sequence"/>
</dbReference>
<dbReference type="AlphaFoldDB" id="A0A699ZWG6"/>
<name>A0A699ZWG6_HAELA</name>
<proteinExistence type="predicted"/>
<gene>
    <name evidence="1" type="ORF">HaLaN_25289</name>
</gene>
<comment type="caution">
    <text evidence="1">The sequence shown here is derived from an EMBL/GenBank/DDBJ whole genome shotgun (WGS) entry which is preliminary data.</text>
</comment>
<sequence>MDSMKVQSQGPSAACKFWNTAKLSHSDLLMRVIKADVELGRSCQASWSAQFQLAARELMGEVRTSLTRFRLGNSGLGVEKARFEGCVTESPEPLEGEGGLAA</sequence>
<dbReference type="EMBL" id="BLLF01003325">
    <property type="protein sequence ID" value="GFH27033.1"/>
    <property type="molecule type" value="Genomic_DNA"/>
</dbReference>
<protein>
    <submittedName>
        <fullName evidence="1">Uncharacterized protein</fullName>
    </submittedName>
</protein>